<feature type="transmembrane region" description="Helical" evidence="4">
    <location>
        <begin position="12"/>
        <end position="37"/>
    </location>
</feature>
<dbReference type="InterPro" id="IPR020846">
    <property type="entry name" value="MFS_dom"/>
</dbReference>
<feature type="transmembrane region" description="Helical" evidence="4">
    <location>
        <begin position="101"/>
        <end position="119"/>
    </location>
</feature>
<feature type="domain" description="Major facilitator superfamily (MFS) profile" evidence="5">
    <location>
        <begin position="11"/>
        <end position="386"/>
    </location>
</feature>
<dbReference type="EMBL" id="MWPQ01000031">
    <property type="protein sequence ID" value="OPH83437.1"/>
    <property type="molecule type" value="Genomic_DNA"/>
</dbReference>
<keyword evidence="7" id="KW-1185">Reference proteome</keyword>
<dbReference type="PANTHER" id="PTHR23523">
    <property type="match status" value="1"/>
</dbReference>
<feature type="transmembrane region" description="Helical" evidence="4">
    <location>
        <begin position="131"/>
        <end position="164"/>
    </location>
</feature>
<evidence type="ECO:0000256" key="2">
    <source>
        <dbReference type="ARBA" id="ARBA00022989"/>
    </source>
</evidence>
<reference evidence="6 7" key="1">
    <citation type="submission" date="2017-02" db="EMBL/GenBank/DDBJ databases">
        <title>Genome sequence of the nitrite-oxidizing bacterium Nitrobacter vulgaris strain Ab1.</title>
        <authorList>
            <person name="Mellbye B.L."/>
            <person name="Davis E.W."/>
            <person name="Spieck E."/>
            <person name="Chang J.H."/>
            <person name="Bottomley P.J."/>
            <person name="Sayavedra-Soto L.A."/>
        </authorList>
    </citation>
    <scope>NUCLEOTIDE SEQUENCE [LARGE SCALE GENOMIC DNA]</scope>
    <source>
        <strain evidence="6 7">Ab1</strain>
    </source>
</reference>
<dbReference type="RefSeq" id="WP_079446389.1">
    <property type="nucleotide sequence ID" value="NZ_MWPQ01000031.1"/>
</dbReference>
<evidence type="ECO:0000313" key="6">
    <source>
        <dbReference type="EMBL" id="OPH83437.1"/>
    </source>
</evidence>
<dbReference type="InterPro" id="IPR036259">
    <property type="entry name" value="MFS_trans_sf"/>
</dbReference>
<feature type="transmembrane region" description="Helical" evidence="4">
    <location>
        <begin position="170"/>
        <end position="186"/>
    </location>
</feature>
<dbReference type="Pfam" id="PF07690">
    <property type="entry name" value="MFS_1"/>
    <property type="match status" value="1"/>
</dbReference>
<dbReference type="PROSITE" id="PS50850">
    <property type="entry name" value="MFS"/>
    <property type="match status" value="1"/>
</dbReference>
<evidence type="ECO:0000313" key="7">
    <source>
        <dbReference type="Proteomes" id="UP000189940"/>
    </source>
</evidence>
<dbReference type="STRING" id="29421.B2M20_07205"/>
<dbReference type="GO" id="GO:0022857">
    <property type="term" value="F:transmembrane transporter activity"/>
    <property type="evidence" value="ECO:0007669"/>
    <property type="project" value="InterPro"/>
</dbReference>
<name>A0A1V4HZQ5_NITVU</name>
<dbReference type="AlphaFoldDB" id="A0A1V4HZQ5"/>
<dbReference type="SUPFAM" id="SSF103473">
    <property type="entry name" value="MFS general substrate transporter"/>
    <property type="match status" value="1"/>
</dbReference>
<gene>
    <name evidence="6" type="ORF">B2M20_07205</name>
</gene>
<dbReference type="Gene3D" id="1.20.1250.20">
    <property type="entry name" value="MFS general substrate transporter like domains"/>
    <property type="match status" value="2"/>
</dbReference>
<evidence type="ECO:0000256" key="1">
    <source>
        <dbReference type="ARBA" id="ARBA00022692"/>
    </source>
</evidence>
<evidence type="ECO:0000256" key="4">
    <source>
        <dbReference type="SAM" id="Phobius"/>
    </source>
</evidence>
<dbReference type="OrthoDB" id="148947at2"/>
<feature type="transmembrane region" description="Helical" evidence="4">
    <location>
        <begin position="49"/>
        <end position="70"/>
    </location>
</feature>
<feature type="transmembrane region" description="Helical" evidence="4">
    <location>
        <begin position="360"/>
        <end position="381"/>
    </location>
</feature>
<feature type="transmembrane region" description="Helical" evidence="4">
    <location>
        <begin position="274"/>
        <end position="297"/>
    </location>
</feature>
<feature type="transmembrane region" description="Helical" evidence="4">
    <location>
        <begin position="303"/>
        <end position="324"/>
    </location>
</feature>
<dbReference type="InterPro" id="IPR052524">
    <property type="entry name" value="MFS_Cyanate_Porter"/>
</dbReference>
<keyword evidence="2 4" id="KW-1133">Transmembrane helix</keyword>
<organism evidence="6 7">
    <name type="scientific">Nitrobacter vulgaris</name>
    <dbReference type="NCBI Taxonomy" id="29421"/>
    <lineage>
        <taxon>Bacteria</taxon>
        <taxon>Pseudomonadati</taxon>
        <taxon>Pseudomonadota</taxon>
        <taxon>Alphaproteobacteria</taxon>
        <taxon>Hyphomicrobiales</taxon>
        <taxon>Nitrobacteraceae</taxon>
        <taxon>Nitrobacter</taxon>
    </lineage>
</organism>
<sequence>MSAARPSSLRPLSLLWLGGVGLRLTILAVPPVLALIISDLALSGTEVGILNAIPVSLFALVAVPGSLLIARVGAVRALVVGLMIAAVGSALRGFAVGAMTLFAATALMAAGVAVMQPAFPPLVRQWVPRRIGFATAVYTNGLLCGEIFPVVLAAVAVLLLGGGWRGSLELWSIAAAVIALIIFVARPDGEHTSAQHSRWMPDWRDPLLWKVGLVASANNQLYFCTNAFLPGLLLQTGHTELIGPALSALNLGQLPGSALLMLMASRLERKRWPLILCGVLGLLSVLGVATSTSLWVIVGSAALVGFTCAVGLTLVLTLPVLLVAPDDVPHNSAGMFTIGYGIAMLVSIVGGMVWDITGNAAFAFVPIGLAVVPMIVLPLGIDFRTQRS</sequence>
<keyword evidence="1 4" id="KW-0812">Transmembrane</keyword>
<feature type="transmembrane region" description="Helical" evidence="4">
    <location>
        <begin position="336"/>
        <end position="354"/>
    </location>
</feature>
<evidence type="ECO:0000259" key="5">
    <source>
        <dbReference type="PROSITE" id="PS50850"/>
    </source>
</evidence>
<dbReference type="InterPro" id="IPR011701">
    <property type="entry name" value="MFS"/>
</dbReference>
<keyword evidence="3 4" id="KW-0472">Membrane</keyword>
<feature type="transmembrane region" description="Helical" evidence="4">
    <location>
        <begin position="77"/>
        <end position="95"/>
    </location>
</feature>
<dbReference type="Proteomes" id="UP000189940">
    <property type="component" value="Unassembled WGS sequence"/>
</dbReference>
<evidence type="ECO:0000256" key="3">
    <source>
        <dbReference type="ARBA" id="ARBA00023136"/>
    </source>
</evidence>
<protein>
    <submittedName>
        <fullName evidence="6">MFS transporter</fullName>
    </submittedName>
</protein>
<proteinExistence type="predicted"/>
<accession>A0A1V4HZQ5</accession>
<dbReference type="PANTHER" id="PTHR23523:SF2">
    <property type="entry name" value="2-NITROIMIDAZOLE TRANSPORTER"/>
    <property type="match status" value="1"/>
</dbReference>
<comment type="caution">
    <text evidence="6">The sequence shown here is derived from an EMBL/GenBank/DDBJ whole genome shotgun (WGS) entry which is preliminary data.</text>
</comment>